<feature type="region of interest" description="Disordered" evidence="1">
    <location>
        <begin position="242"/>
        <end position="264"/>
    </location>
</feature>
<dbReference type="EMBL" id="BK061760">
    <property type="protein sequence ID" value="DAZ90692.1"/>
    <property type="molecule type" value="Viral_cRNA"/>
</dbReference>
<sequence length="346" mass="37854">MVGAGSGYATPTESDMQREIESITTTPSQIRSRMGDLTTADDDEDLLESLASEDLSNQKKQETIDEINRLTAEISGTPSPSTPVTPVKPQTPKTPEVPKTQYASGSAPLMKKEDMKKDVSDLKDRAQSKRREKYSEAADIVSTWSNSTGRGLTKGEFDALVQATMNGICNGIEDYDRVLFGFHVRGEQNVLECRNVCNAMQELLNSMIAGQKDFIIGANRTLAGFQNAAQPKLQAQPTPQIIPVTKKPPTPSAANTTGGTTTTNPEVVNKEIQKIIEGSPEALSVENFYTCLGRTAQYVKRMFKIDPEVAALGFIQETMITAPAIYNNRTETWALFTKYAKSLGKE</sequence>
<feature type="compositionally biased region" description="Low complexity" evidence="1">
    <location>
        <begin position="252"/>
        <end position="264"/>
    </location>
</feature>
<feature type="compositionally biased region" description="Low complexity" evidence="1">
    <location>
        <begin position="77"/>
        <end position="101"/>
    </location>
</feature>
<evidence type="ECO:0000313" key="2">
    <source>
        <dbReference type="EMBL" id="DAZ90692.1"/>
    </source>
</evidence>
<organism evidence="2">
    <name type="scientific">Chamaemelum virus 1</name>
    <dbReference type="NCBI Taxonomy" id="2977963"/>
    <lineage>
        <taxon>Viruses</taxon>
        <taxon>Riboviria</taxon>
        <taxon>Orthornavirae</taxon>
        <taxon>Negarnaviricota</taxon>
        <taxon>Haploviricotina</taxon>
        <taxon>Monjiviricetes</taxon>
        <taxon>Mononegavirales</taxon>
        <taxon>Rhabdoviridae</taxon>
    </lineage>
</organism>
<feature type="compositionally biased region" description="Polar residues" evidence="1">
    <location>
        <begin position="22"/>
        <end position="31"/>
    </location>
</feature>
<feature type="compositionally biased region" description="Basic and acidic residues" evidence="1">
    <location>
        <begin position="110"/>
        <end position="134"/>
    </location>
</feature>
<evidence type="ECO:0000256" key="1">
    <source>
        <dbReference type="SAM" id="MobiDB-lite"/>
    </source>
</evidence>
<accession>A0A9N7AAT0</accession>
<protein>
    <submittedName>
        <fullName evidence="2">Protein 2</fullName>
    </submittedName>
</protein>
<name>A0A9N7AAT0_9RHAB</name>
<proteinExistence type="predicted"/>
<reference evidence="2" key="1">
    <citation type="journal article" date="2022" name="bioRxiv">
        <title>Unlocking the hidden genetic diversity of varicosaviruses, the neglected plant rhabdoviruses.</title>
        <authorList>
            <person name="Bejerman N."/>
            <person name="Dietzgen R.G."/>
            <person name="Debat H."/>
        </authorList>
    </citation>
    <scope>NUCLEOTIDE SEQUENCE</scope>
</reference>
<feature type="region of interest" description="Disordered" evidence="1">
    <location>
        <begin position="1"/>
        <end position="43"/>
    </location>
</feature>
<feature type="region of interest" description="Disordered" evidence="1">
    <location>
        <begin position="68"/>
        <end position="134"/>
    </location>
</feature>